<dbReference type="AlphaFoldDB" id="A0A1H3ARM9"/>
<dbReference type="PANTHER" id="PTHR43441">
    <property type="entry name" value="RIBOSOMAL-PROTEIN-SERINE ACETYLTRANSFERASE"/>
    <property type="match status" value="1"/>
</dbReference>
<dbReference type="OrthoDB" id="5295305at2"/>
<keyword evidence="4" id="KW-1185">Reference proteome</keyword>
<dbReference type="PANTHER" id="PTHR43441:SF2">
    <property type="entry name" value="FAMILY ACETYLTRANSFERASE, PUTATIVE (AFU_ORTHOLOGUE AFUA_7G00850)-RELATED"/>
    <property type="match status" value="1"/>
</dbReference>
<dbReference type="Gene3D" id="3.40.630.30">
    <property type="match status" value="1"/>
</dbReference>
<dbReference type="FunFam" id="3.40.630.30:FF:000047">
    <property type="entry name" value="Acetyltransferase, GNAT family"/>
    <property type="match status" value="1"/>
</dbReference>
<dbReference type="InterPro" id="IPR051908">
    <property type="entry name" value="Ribosomal_N-acetyltransferase"/>
</dbReference>
<dbReference type="Proteomes" id="UP000199118">
    <property type="component" value="Unassembled WGS sequence"/>
</dbReference>
<dbReference type="EMBL" id="FNMZ01000004">
    <property type="protein sequence ID" value="SDX32068.1"/>
    <property type="molecule type" value="Genomic_DNA"/>
</dbReference>
<feature type="region of interest" description="Disordered" evidence="1">
    <location>
        <begin position="1"/>
        <end position="25"/>
    </location>
</feature>
<accession>A0A1H3ARM9</accession>
<name>A0A1H3ARM9_9RHOB</name>
<evidence type="ECO:0000259" key="2">
    <source>
        <dbReference type="Pfam" id="PF13302"/>
    </source>
</evidence>
<organism evidence="3 4">
    <name type="scientific">Albimonas donghaensis</name>
    <dbReference type="NCBI Taxonomy" id="356660"/>
    <lineage>
        <taxon>Bacteria</taxon>
        <taxon>Pseudomonadati</taxon>
        <taxon>Pseudomonadota</taxon>
        <taxon>Alphaproteobacteria</taxon>
        <taxon>Rhodobacterales</taxon>
        <taxon>Paracoccaceae</taxon>
        <taxon>Albimonas</taxon>
    </lineage>
</organism>
<evidence type="ECO:0000256" key="1">
    <source>
        <dbReference type="SAM" id="MobiDB-lite"/>
    </source>
</evidence>
<dbReference type="RefSeq" id="WP_092682621.1">
    <property type="nucleotide sequence ID" value="NZ_FNMZ01000004.1"/>
</dbReference>
<proteinExistence type="predicted"/>
<dbReference type="GO" id="GO:1990189">
    <property type="term" value="F:protein N-terminal-serine acetyltransferase activity"/>
    <property type="evidence" value="ECO:0007669"/>
    <property type="project" value="TreeGrafter"/>
</dbReference>
<dbReference type="Pfam" id="PF13302">
    <property type="entry name" value="Acetyltransf_3"/>
    <property type="match status" value="1"/>
</dbReference>
<dbReference type="SUPFAM" id="SSF55729">
    <property type="entry name" value="Acyl-CoA N-acyltransferases (Nat)"/>
    <property type="match status" value="1"/>
</dbReference>
<gene>
    <name evidence="3" type="ORF">SAMN05444336_104288</name>
</gene>
<feature type="domain" description="N-acetyltransferase" evidence="2">
    <location>
        <begin position="36"/>
        <end position="173"/>
    </location>
</feature>
<dbReference type="GO" id="GO:0008999">
    <property type="term" value="F:protein-N-terminal-alanine acetyltransferase activity"/>
    <property type="evidence" value="ECO:0007669"/>
    <property type="project" value="TreeGrafter"/>
</dbReference>
<reference evidence="3 4" key="1">
    <citation type="submission" date="2016-10" db="EMBL/GenBank/DDBJ databases">
        <authorList>
            <person name="de Groot N.N."/>
        </authorList>
    </citation>
    <scope>NUCLEOTIDE SEQUENCE [LARGE SCALE GENOMIC DNA]</scope>
    <source>
        <strain evidence="3 4">DSM 17890</strain>
    </source>
</reference>
<protein>
    <submittedName>
        <fullName evidence="3">Protein N-acetyltransferase, RimJ/RimL family</fullName>
    </submittedName>
</protein>
<dbReference type="STRING" id="356660.SAMN05444336_104288"/>
<keyword evidence="3" id="KW-0808">Transferase</keyword>
<evidence type="ECO:0000313" key="3">
    <source>
        <dbReference type="EMBL" id="SDX32068.1"/>
    </source>
</evidence>
<dbReference type="InterPro" id="IPR016181">
    <property type="entry name" value="Acyl_CoA_acyltransferase"/>
</dbReference>
<dbReference type="InterPro" id="IPR000182">
    <property type="entry name" value="GNAT_dom"/>
</dbReference>
<evidence type="ECO:0000313" key="4">
    <source>
        <dbReference type="Proteomes" id="UP000199118"/>
    </source>
</evidence>
<sequence length="240" mass="26345">MPDANAYGQPVGDLLPDWTPPPPPPHETLTGRWATLEPLDAARHGPELWSAARAETDGSRWTYLPVGPFTDETAFRAQLEIQAESRDPLYFAIRSAATGRAEGFCSLLRITPAAGSIEVGFIWYGPRLARSPAATETQYLLARRVFGLGYRRHEWKCDAFNAPSRAAALRYGFSYEGLFRQAVVVKGRNRDTAWYAMTDGDWAGLAPAYEAWLDPANFDAQGGQKQALSALTAPLLSARG</sequence>